<accession>A0A820GZ84</accession>
<sequence length="116" mass="12475">MENNNINPNSAVFSGFAGGHDTIPGQGNVPPAATGLTNPNISGSSQLGANLPHVDPNNFPGVVHWGPESVVSGAQVQQLPTTRVTLIKVYLTMDLFTLTQIHHKIRYDSRKIEFKS</sequence>
<proteinExistence type="predicted"/>
<evidence type="ECO:0000313" key="2">
    <source>
        <dbReference type="Proteomes" id="UP000663868"/>
    </source>
</evidence>
<evidence type="ECO:0000313" key="1">
    <source>
        <dbReference type="EMBL" id="CAF4287346.1"/>
    </source>
</evidence>
<organism evidence="1 2">
    <name type="scientific">Adineta steineri</name>
    <dbReference type="NCBI Taxonomy" id="433720"/>
    <lineage>
        <taxon>Eukaryota</taxon>
        <taxon>Metazoa</taxon>
        <taxon>Spiralia</taxon>
        <taxon>Gnathifera</taxon>
        <taxon>Rotifera</taxon>
        <taxon>Eurotatoria</taxon>
        <taxon>Bdelloidea</taxon>
        <taxon>Adinetida</taxon>
        <taxon>Adinetidae</taxon>
        <taxon>Adineta</taxon>
    </lineage>
</organism>
<dbReference type="AlphaFoldDB" id="A0A820GZ84"/>
<dbReference type="EMBL" id="CAJOBB010013208">
    <property type="protein sequence ID" value="CAF4287346.1"/>
    <property type="molecule type" value="Genomic_DNA"/>
</dbReference>
<reference evidence="1" key="1">
    <citation type="submission" date="2021-02" db="EMBL/GenBank/DDBJ databases">
        <authorList>
            <person name="Nowell W R."/>
        </authorList>
    </citation>
    <scope>NUCLEOTIDE SEQUENCE</scope>
</reference>
<comment type="caution">
    <text evidence="1">The sequence shown here is derived from an EMBL/GenBank/DDBJ whole genome shotgun (WGS) entry which is preliminary data.</text>
</comment>
<feature type="non-terminal residue" evidence="1">
    <location>
        <position position="1"/>
    </location>
</feature>
<dbReference type="Proteomes" id="UP000663868">
    <property type="component" value="Unassembled WGS sequence"/>
</dbReference>
<gene>
    <name evidence="1" type="ORF">KXQ929_LOCUS44789</name>
</gene>
<name>A0A820GZ84_9BILA</name>
<protein>
    <submittedName>
        <fullName evidence="1">Uncharacterized protein</fullName>
    </submittedName>
</protein>